<feature type="transmembrane region" description="Helical" evidence="7">
    <location>
        <begin position="1267"/>
        <end position="1285"/>
    </location>
</feature>
<evidence type="ECO:0000256" key="3">
    <source>
        <dbReference type="ARBA" id="ARBA00022737"/>
    </source>
</evidence>
<dbReference type="PANTHER" id="PTHR11689">
    <property type="entry name" value="CHLORIDE CHANNEL PROTEIN CLC FAMILY MEMBER"/>
    <property type="match status" value="1"/>
</dbReference>
<evidence type="ECO:0000256" key="6">
    <source>
        <dbReference type="ARBA" id="ARBA00023136"/>
    </source>
</evidence>
<dbReference type="Pfam" id="PF00654">
    <property type="entry name" value="Voltage_CLC"/>
    <property type="match status" value="2"/>
</dbReference>
<evidence type="ECO:0000256" key="5">
    <source>
        <dbReference type="ARBA" id="ARBA00023122"/>
    </source>
</evidence>
<feature type="transmembrane region" description="Helical" evidence="7">
    <location>
        <begin position="1232"/>
        <end position="1255"/>
    </location>
</feature>
<dbReference type="GO" id="GO:0005643">
    <property type="term" value="C:nuclear pore"/>
    <property type="evidence" value="ECO:0007669"/>
    <property type="project" value="InterPro"/>
</dbReference>
<feature type="transmembrane region" description="Helical" evidence="7">
    <location>
        <begin position="1175"/>
        <end position="1205"/>
    </location>
</feature>
<evidence type="ECO:0000313" key="8">
    <source>
        <dbReference type="EMBL" id="OAF67362.1"/>
    </source>
</evidence>
<accession>A0A177B0U5</accession>
<feature type="transmembrane region" description="Helical" evidence="7">
    <location>
        <begin position="1003"/>
        <end position="1024"/>
    </location>
</feature>
<reference evidence="8 9" key="1">
    <citation type="submission" date="2016-04" db="EMBL/GenBank/DDBJ databases">
        <title>The genome of Intoshia linei affirms orthonectids as highly simplified spiralians.</title>
        <authorList>
            <person name="Mikhailov K.V."/>
            <person name="Slusarev G.S."/>
            <person name="Nikitin M.A."/>
            <person name="Logacheva M.D."/>
            <person name="Penin A."/>
            <person name="Aleoshin V."/>
            <person name="Panchin Y.V."/>
        </authorList>
    </citation>
    <scope>NUCLEOTIDE SEQUENCE [LARGE SCALE GENOMIC DNA]</scope>
    <source>
        <strain evidence="8">Intl2013</strain>
        <tissue evidence="8">Whole animal</tissue>
    </source>
</reference>
<feature type="transmembrane region" description="Helical" evidence="7">
    <location>
        <begin position="918"/>
        <end position="941"/>
    </location>
</feature>
<evidence type="ECO:0000256" key="1">
    <source>
        <dbReference type="ARBA" id="ARBA00004141"/>
    </source>
</evidence>
<protein>
    <submittedName>
        <fullName evidence="8">Uncharacterized protein</fullName>
    </submittedName>
</protein>
<dbReference type="Pfam" id="PF04121">
    <property type="entry name" value="Nup84_Nup100"/>
    <property type="match status" value="1"/>
</dbReference>
<dbReference type="InterPro" id="IPR014743">
    <property type="entry name" value="Cl-channel_core"/>
</dbReference>
<feature type="transmembrane region" description="Helical" evidence="7">
    <location>
        <begin position="887"/>
        <end position="906"/>
    </location>
</feature>
<dbReference type="EMBL" id="LWCA01000680">
    <property type="protein sequence ID" value="OAF67362.1"/>
    <property type="molecule type" value="Genomic_DNA"/>
</dbReference>
<keyword evidence="5" id="KW-0129">CBS domain</keyword>
<keyword evidence="3" id="KW-0677">Repeat</keyword>
<dbReference type="InterPro" id="IPR051280">
    <property type="entry name" value="Cl-channel/antiporter"/>
</dbReference>
<evidence type="ECO:0000313" key="9">
    <source>
        <dbReference type="Proteomes" id="UP000078046"/>
    </source>
</evidence>
<dbReference type="Gene3D" id="1.10.3080.10">
    <property type="entry name" value="Clc chloride channel"/>
    <property type="match status" value="1"/>
</dbReference>
<dbReference type="SUPFAM" id="SSF81340">
    <property type="entry name" value="Clc chloride channel"/>
    <property type="match status" value="2"/>
</dbReference>
<dbReference type="OrthoDB" id="428525at2759"/>
<feature type="transmembrane region" description="Helical" evidence="7">
    <location>
        <begin position="1072"/>
        <end position="1096"/>
    </location>
</feature>
<keyword evidence="2 7" id="KW-0812">Transmembrane</keyword>
<dbReference type="Gene3D" id="1.10.3450.20">
    <property type="match status" value="1"/>
</dbReference>
<proteinExistence type="predicted"/>
<dbReference type="GO" id="GO:0017056">
    <property type="term" value="F:structural constituent of nuclear pore"/>
    <property type="evidence" value="ECO:0007669"/>
    <property type="project" value="InterPro"/>
</dbReference>
<dbReference type="GO" id="GO:0016020">
    <property type="term" value="C:membrane"/>
    <property type="evidence" value="ECO:0007669"/>
    <property type="project" value="UniProtKB-SubCell"/>
</dbReference>
<evidence type="ECO:0000256" key="2">
    <source>
        <dbReference type="ARBA" id="ARBA00022692"/>
    </source>
</evidence>
<sequence length="1319" mass="153537">MDLNVSSIRVENALSKLDNILETSTINDVNMENVTDLECEGIENFDNLEKPEPTDIFDQLDFIDLTEKFYEILREYQICSKNLNFLKLENNESLLLALLKYADACNNVYSNLDTNYNNIFIDGIYKLSFSQKIIYEFMYIHFKSNELKDEELKFDEILTEYDIIKILPKKSKSFAKYDYYVKVLEQHYIYDLDKSKDFITCCSEIRSIPYVNTFEKLNLSISNNQTASKLDPDVYYRTNKRLSPVDETDEENEWKFIFELVRAGQLEKAKKLCKIFLHDWRAIILCGSEYYRNDRITDSEGLNIISGNKNRQLWRQVCLKAVNTPNIGMYERAVYSTLIGHVQGILPICKDWLDCFWAYCIMNRDIIAENTIINNSKFVYPNPKRYANLRHQLPTSKLLNLVDFSYQKIHNNDPFDDEICKIYENIINFNETELLNCLNNLNKVNAIPEFLTYSVSQMSANITIFLALTNNFIKENNHVYKCIIDEYINELVSHKRFEYVALYSRLFDENHVCNYVLNLRNLPVQDMPCKIVCLKSAYDALYDLDHIVNTICTSMILELKKTKPIDFGNMSQNVDWSVETKIDPISLAAIDSLDWLILNCDSDINILIKANELIRYFLLYKNFKAINMVVNSGSEPLTSIMKKYNFELDNDCSEYTHSVENDINVEMIIWEFICFYKLSNTINDYNDWNVLIQAYLTKKSKDVSKVFADSNQKDRKVSQYFQNHVDQLNKIEDFYGLQPKFKDNQDKDYDSNLPDYLFGITEAFFIDLCQKFKSILTSKRKSYSWLDCKMIINEKAKYMELEFLINRNKELKTIKNMYISNVFQLLTHIYGTTGNYAECLNLVTLLMKPENNLKEELLTGELINFIESYTDIIIKSHNSNSKKCIDFIATGAAAGVAPVAGLLFTIEEASSSFNSIFYLKIYFCCIISALSKGLFNSFLYYKDFKFVIFHVHRYMTRLEVDIDLHLLLFPMAAFIGLGKGIMGSAFTKLNIAILRNRNKMKDIVSNLHLARFIGIIFPIFIVSFNSKLRKVSHKFTNVENLKLSQCHSYKYLPNNSALYKNWLKTLSSRFNFQSWTVLCIIGILTGFCQFSMHHIIDILMKTKWKMYFKFLYEKKSFYSITYLFFFNIICIIMSSIIVIIFAPTIKSSSVPYIICYLNGTRCEKFFTLKNLIIKYFSSVLAVSASMPLGVEGPMIFIGAVIAYLVHKLEFRAYGRKYVLFNRVRRSENCRDFIMAGACAGITSSFSAPVGGLLFAMEESTSHCSFNFYLKIYFCCIMSALSKGIFNSSLHNGTNFKSGLFHVYRYMIRHKSTLDLVLIV</sequence>
<dbReference type="Proteomes" id="UP000078046">
    <property type="component" value="Unassembled WGS sequence"/>
</dbReference>
<keyword evidence="4 7" id="KW-1133">Transmembrane helix</keyword>
<dbReference type="GO" id="GO:0015108">
    <property type="term" value="F:chloride transmembrane transporter activity"/>
    <property type="evidence" value="ECO:0007669"/>
    <property type="project" value="InterPro"/>
</dbReference>
<organism evidence="8 9">
    <name type="scientific">Intoshia linei</name>
    <dbReference type="NCBI Taxonomy" id="1819745"/>
    <lineage>
        <taxon>Eukaryota</taxon>
        <taxon>Metazoa</taxon>
        <taxon>Spiralia</taxon>
        <taxon>Lophotrochozoa</taxon>
        <taxon>Mesozoa</taxon>
        <taxon>Orthonectida</taxon>
        <taxon>Rhopaluridae</taxon>
        <taxon>Intoshia</taxon>
    </lineage>
</organism>
<dbReference type="PANTHER" id="PTHR11689:SF89">
    <property type="entry name" value="CHLORIDE CHANNEL PROTEIN"/>
    <property type="match status" value="1"/>
</dbReference>
<keyword evidence="6 7" id="KW-0472">Membrane</keyword>
<evidence type="ECO:0000256" key="4">
    <source>
        <dbReference type="ARBA" id="ARBA00022989"/>
    </source>
</evidence>
<name>A0A177B0U5_9BILA</name>
<dbReference type="InterPro" id="IPR001807">
    <property type="entry name" value="ClC"/>
</dbReference>
<feature type="transmembrane region" description="Helical" evidence="7">
    <location>
        <begin position="1117"/>
        <end position="1142"/>
    </location>
</feature>
<dbReference type="InterPro" id="IPR007252">
    <property type="entry name" value="Nup84/Nup107"/>
</dbReference>
<comment type="caution">
    <text evidence="8">The sequence shown here is derived from an EMBL/GenBank/DDBJ whole genome shotgun (WGS) entry which is preliminary data.</text>
</comment>
<evidence type="ECO:0000256" key="7">
    <source>
        <dbReference type="SAM" id="Phobius"/>
    </source>
</evidence>
<comment type="subcellular location">
    <subcellularLocation>
        <location evidence="1">Membrane</location>
        <topology evidence="1">Multi-pass membrane protein</topology>
    </subcellularLocation>
</comment>
<keyword evidence="9" id="KW-1185">Reference proteome</keyword>
<dbReference type="Gene3D" id="1.20.190.50">
    <property type="match status" value="1"/>
</dbReference>
<feature type="transmembrane region" description="Helical" evidence="7">
    <location>
        <begin position="964"/>
        <end position="982"/>
    </location>
</feature>
<gene>
    <name evidence="8" type="ORF">A3Q56_04919</name>
</gene>
<dbReference type="PRINTS" id="PR00762">
    <property type="entry name" value="CLCHANNEL"/>
</dbReference>